<dbReference type="InterPro" id="IPR039421">
    <property type="entry name" value="Type_1_exporter"/>
</dbReference>
<dbReference type="InterPro" id="IPR022515">
    <property type="entry name" value="NHPM_micro_ABC2"/>
</dbReference>
<organism evidence="12">
    <name type="scientific">bioreactor metagenome</name>
    <dbReference type="NCBI Taxonomy" id="1076179"/>
    <lineage>
        <taxon>unclassified sequences</taxon>
        <taxon>metagenomes</taxon>
        <taxon>ecological metagenomes</taxon>
    </lineage>
</organism>
<name>A0A644TKW3_9ZZZZ</name>
<dbReference type="PROSITE" id="PS00211">
    <property type="entry name" value="ABC_TRANSPORTER_1"/>
    <property type="match status" value="1"/>
</dbReference>
<feature type="transmembrane region" description="Helical" evidence="9">
    <location>
        <begin position="524"/>
        <end position="544"/>
    </location>
</feature>
<dbReference type="GO" id="GO:0034040">
    <property type="term" value="F:ATPase-coupled lipid transmembrane transporter activity"/>
    <property type="evidence" value="ECO:0007669"/>
    <property type="project" value="TreeGrafter"/>
</dbReference>
<dbReference type="InterPro" id="IPR003593">
    <property type="entry name" value="AAA+_ATPase"/>
</dbReference>
<dbReference type="InterPro" id="IPR027417">
    <property type="entry name" value="P-loop_NTPase"/>
</dbReference>
<dbReference type="InterPro" id="IPR036640">
    <property type="entry name" value="ABC1_TM_sf"/>
</dbReference>
<evidence type="ECO:0000256" key="9">
    <source>
        <dbReference type="SAM" id="Phobius"/>
    </source>
</evidence>
<dbReference type="PROSITE" id="PS50893">
    <property type="entry name" value="ABC_TRANSPORTER_2"/>
    <property type="match status" value="1"/>
</dbReference>
<comment type="caution">
    <text evidence="12">The sequence shown here is derived from an EMBL/GenBank/DDBJ whole genome shotgun (WGS) entry which is preliminary data.</text>
</comment>
<feature type="transmembrane region" description="Helical" evidence="9">
    <location>
        <begin position="639"/>
        <end position="666"/>
    </location>
</feature>
<evidence type="ECO:0000259" key="11">
    <source>
        <dbReference type="PROSITE" id="PS50929"/>
    </source>
</evidence>
<dbReference type="SMART" id="SM00382">
    <property type="entry name" value="AAA"/>
    <property type="match status" value="1"/>
</dbReference>
<dbReference type="GO" id="GO:0140359">
    <property type="term" value="F:ABC-type transporter activity"/>
    <property type="evidence" value="ECO:0007669"/>
    <property type="project" value="InterPro"/>
</dbReference>
<feature type="domain" description="ABC transmembrane type-1" evidence="11">
    <location>
        <begin position="385"/>
        <end position="664"/>
    </location>
</feature>
<dbReference type="PANTHER" id="PTHR24221">
    <property type="entry name" value="ATP-BINDING CASSETTE SUB-FAMILY B"/>
    <property type="match status" value="1"/>
</dbReference>
<dbReference type="NCBIfam" id="TIGR03797">
    <property type="entry name" value="NHLM_micro_ABC2"/>
    <property type="match status" value="1"/>
</dbReference>
<keyword evidence="2" id="KW-0813">Transport</keyword>
<dbReference type="InterPro" id="IPR011527">
    <property type="entry name" value="ABC1_TM_dom"/>
</dbReference>
<gene>
    <name evidence="12" type="primary">btuD_39</name>
    <name evidence="12" type="ORF">SDC9_13296</name>
</gene>
<feature type="transmembrane region" description="Helical" evidence="9">
    <location>
        <begin position="603"/>
        <end position="627"/>
    </location>
</feature>
<keyword evidence="6 12" id="KW-0067">ATP-binding</keyword>
<comment type="subcellular location">
    <subcellularLocation>
        <location evidence="1">Cell membrane</location>
        <topology evidence="1">Multi-pass membrane protein</topology>
    </subcellularLocation>
</comment>
<feature type="domain" description="ABC transporter" evidence="10">
    <location>
        <begin position="696"/>
        <end position="929"/>
    </location>
</feature>
<dbReference type="Gene3D" id="3.40.50.300">
    <property type="entry name" value="P-loop containing nucleotide triphosphate hydrolases"/>
    <property type="match status" value="1"/>
</dbReference>
<dbReference type="PROSITE" id="PS50929">
    <property type="entry name" value="ABC_TM1F"/>
    <property type="match status" value="1"/>
</dbReference>
<dbReference type="Pfam" id="PF00005">
    <property type="entry name" value="ABC_tran"/>
    <property type="match status" value="1"/>
</dbReference>
<dbReference type="GO" id="GO:0005886">
    <property type="term" value="C:plasma membrane"/>
    <property type="evidence" value="ECO:0007669"/>
    <property type="project" value="UniProtKB-SubCell"/>
</dbReference>
<keyword evidence="4 9" id="KW-0812">Transmembrane</keyword>
<evidence type="ECO:0000256" key="5">
    <source>
        <dbReference type="ARBA" id="ARBA00022741"/>
    </source>
</evidence>
<evidence type="ECO:0000256" key="8">
    <source>
        <dbReference type="ARBA" id="ARBA00023136"/>
    </source>
</evidence>
<dbReference type="Gene3D" id="1.20.1560.10">
    <property type="entry name" value="ABC transporter type 1, transmembrane domain"/>
    <property type="match status" value="1"/>
</dbReference>
<dbReference type="PANTHER" id="PTHR24221:SF654">
    <property type="entry name" value="ATP-BINDING CASSETTE SUB-FAMILY B MEMBER 6"/>
    <property type="match status" value="1"/>
</dbReference>
<keyword evidence="8 9" id="KW-0472">Membrane</keyword>
<evidence type="ECO:0000313" key="12">
    <source>
        <dbReference type="EMBL" id="MPL67598.1"/>
    </source>
</evidence>
<sequence length="932" mass="102672">MSEIDYGEFVKQAGMSIPLDGQEPLFLQGDSSVWLVERGKAAVFLATMENQLQAGTKTFLFEARAGDWLFGITPEGSPHQKGLLVSGLPGSRLLRLDIGQLTGLLGDGEEEADGEAQKERQGPVHGGKIYGAIGQWLHTLARISQRGDIFREARTSSGLVFSQDEVAPTAEVVLSEYEYLTNDSLRARYHSHVLQGMSDLWDEKIAAERKRLAEKSRSDQRLMANAITRLAAITEKVEAKVLAGQTGDPLLDACRLVGQTMQIGIAAPPEVPGSPQVMLLEEIARASRIRVREVSLHGDWYTQDSGPLLGYMKEDRRPIALIPATPASYYIHDYTLGVTRAVDCETAQEIDASAFVFYRPLAGGKRTARDLLALGWGNSWPRDFLMILLMGVLGGILGTAIPLATGIIFNTVIPEGERGHLVQIAFFLGASALAAMIFQFVRSLAALRIEGKMEGAVQAAIWDRLLSLPVPFFKQFPAGELAMRAMGISQIRKILSGVTLNTALSSIFSVFTLVLMFYYDRRLAGVATIVVAVELLIIGFLGYLQVRYERKSLEASNQIAGMMLQLIGSITKFRVAGAEVRVFHRWAERFSEQRQFVFKRRLLGNWLTTFHDVFPILAGMIIFYALIAGHSRLSPGEFIGFNAAFVSFMLSMTSLTEAVMGAYSVIPLYQRAKPILDTLPEYDETKIAPAPLRGAIEIDHISFRYKVDGPLVLKDISCRIKEGDYIALVGTSGCGKSTLLRILLGFEKPETGKIYYDGQDLEKVDIRAIRKQLGVVLQNGQLMSGNIFTNIVGANPYLTIDDAWAAVKMVGMEEDIQAMPMGMHTMISEGASTLSGGQRQRLMIARAIVNQPKILFFDEATSALDNRTQAMVSQSLDRLKVTRIVIAHRLSTIINCSKIIVMDQGRIVESGTYDELMSKGGIFANLVHRQLT</sequence>
<proteinExistence type="predicted"/>
<evidence type="ECO:0000256" key="4">
    <source>
        <dbReference type="ARBA" id="ARBA00022692"/>
    </source>
</evidence>
<dbReference type="SUPFAM" id="SSF90123">
    <property type="entry name" value="ABC transporter transmembrane region"/>
    <property type="match status" value="1"/>
</dbReference>
<feature type="transmembrane region" description="Helical" evidence="9">
    <location>
        <begin position="384"/>
        <end position="409"/>
    </location>
</feature>
<dbReference type="AlphaFoldDB" id="A0A644TKW3"/>
<dbReference type="EMBL" id="VSSQ01000037">
    <property type="protein sequence ID" value="MPL67598.1"/>
    <property type="molecule type" value="Genomic_DNA"/>
</dbReference>
<protein>
    <submittedName>
        <fullName evidence="12">Vitamin B12 import ATP-binding protein BtuD</fullName>
    </submittedName>
</protein>
<keyword evidence="7 9" id="KW-1133">Transmembrane helix</keyword>
<keyword evidence="3" id="KW-1003">Cell membrane</keyword>
<dbReference type="Pfam" id="PF00664">
    <property type="entry name" value="ABC_membrane"/>
    <property type="match status" value="1"/>
</dbReference>
<reference evidence="12" key="1">
    <citation type="submission" date="2019-08" db="EMBL/GenBank/DDBJ databases">
        <authorList>
            <person name="Kucharzyk K."/>
            <person name="Murdoch R.W."/>
            <person name="Higgins S."/>
            <person name="Loffler F."/>
        </authorList>
    </citation>
    <scope>NUCLEOTIDE SEQUENCE</scope>
</reference>
<evidence type="ECO:0000256" key="6">
    <source>
        <dbReference type="ARBA" id="ARBA00022840"/>
    </source>
</evidence>
<evidence type="ECO:0000256" key="2">
    <source>
        <dbReference type="ARBA" id="ARBA00022448"/>
    </source>
</evidence>
<evidence type="ECO:0000256" key="7">
    <source>
        <dbReference type="ARBA" id="ARBA00022989"/>
    </source>
</evidence>
<dbReference type="InterPro" id="IPR003439">
    <property type="entry name" value="ABC_transporter-like_ATP-bd"/>
</dbReference>
<dbReference type="GO" id="GO:0005524">
    <property type="term" value="F:ATP binding"/>
    <property type="evidence" value="ECO:0007669"/>
    <property type="project" value="UniProtKB-KW"/>
</dbReference>
<dbReference type="GO" id="GO:0016887">
    <property type="term" value="F:ATP hydrolysis activity"/>
    <property type="evidence" value="ECO:0007669"/>
    <property type="project" value="InterPro"/>
</dbReference>
<feature type="transmembrane region" description="Helical" evidence="9">
    <location>
        <begin position="494"/>
        <end position="518"/>
    </location>
</feature>
<dbReference type="SUPFAM" id="SSF52540">
    <property type="entry name" value="P-loop containing nucleoside triphosphate hydrolases"/>
    <property type="match status" value="1"/>
</dbReference>
<keyword evidence="5" id="KW-0547">Nucleotide-binding</keyword>
<evidence type="ECO:0000259" key="10">
    <source>
        <dbReference type="PROSITE" id="PS50893"/>
    </source>
</evidence>
<dbReference type="FunFam" id="3.40.50.300:FF:000299">
    <property type="entry name" value="ABC transporter ATP-binding protein/permease"/>
    <property type="match status" value="1"/>
</dbReference>
<evidence type="ECO:0000256" key="1">
    <source>
        <dbReference type="ARBA" id="ARBA00004651"/>
    </source>
</evidence>
<dbReference type="InterPro" id="IPR017871">
    <property type="entry name" value="ABC_transporter-like_CS"/>
</dbReference>
<evidence type="ECO:0000256" key="3">
    <source>
        <dbReference type="ARBA" id="ARBA00022475"/>
    </source>
</evidence>
<feature type="transmembrane region" description="Helical" evidence="9">
    <location>
        <begin position="421"/>
        <end position="441"/>
    </location>
</feature>
<accession>A0A644TKW3</accession>